<keyword evidence="2" id="KW-0675">Receptor</keyword>
<dbReference type="RefSeq" id="WP_204631028.1">
    <property type="nucleotide sequence ID" value="NZ_BSOC01000003.1"/>
</dbReference>
<name>A0ABS2KEW4_9GAMM</name>
<reference evidence="2" key="1">
    <citation type="submission" date="2020-10" db="EMBL/GenBank/DDBJ databases">
        <title>Phylogeny of dyella-like bacteria.</title>
        <authorList>
            <person name="Fu J."/>
        </authorList>
    </citation>
    <scope>NUCLEOTIDE SEQUENCE</scope>
    <source>
        <strain evidence="2">DHON07</strain>
    </source>
</reference>
<dbReference type="InterPro" id="IPR036390">
    <property type="entry name" value="WH_DNA-bd_sf"/>
</dbReference>
<dbReference type="SUPFAM" id="SSF52200">
    <property type="entry name" value="Toll/Interleukin receptor TIR domain"/>
    <property type="match status" value="1"/>
</dbReference>
<dbReference type="PROSITE" id="PS50104">
    <property type="entry name" value="TIR"/>
    <property type="match status" value="1"/>
</dbReference>
<evidence type="ECO:0000259" key="1">
    <source>
        <dbReference type="PROSITE" id="PS50104"/>
    </source>
</evidence>
<sequence>MTAPKVFVSHASEDKERFAIPFATALRERGVDAWVDKWEMLPGDSLVDKIFEEGLKEAAAVVIILSNVSVSKPWVREELNAAVVNRISRGTKVIPVVLDSCEVPQALRSLVWEPVKDVRNFNECLGRVVDSIFGHKTKPALGKAPSYATATSLPQINGMTRADAAALQLLFEKYSADCHNSFIDANTITEASTRYGIGTELLSESFEILASQHLAEIIHYLGPGPYPTRITTYGISKVLGSEEGPLIRKVGFAILNDNAKDGATIARVAELSRPLVEHAIHRLEDAGHIKVVRGLGGETLIFDTKATLRRILST</sequence>
<dbReference type="Pfam" id="PF13676">
    <property type="entry name" value="TIR_2"/>
    <property type="match status" value="1"/>
</dbReference>
<evidence type="ECO:0000313" key="2">
    <source>
        <dbReference type="EMBL" id="MBM7129400.1"/>
    </source>
</evidence>
<comment type="caution">
    <text evidence="2">The sequence shown here is derived from an EMBL/GenBank/DDBJ whole genome shotgun (WGS) entry which is preliminary data.</text>
</comment>
<keyword evidence="3" id="KW-1185">Reference proteome</keyword>
<organism evidence="2 3">
    <name type="scientific">Dyella mobilis</name>
    <dbReference type="NCBI Taxonomy" id="1849582"/>
    <lineage>
        <taxon>Bacteria</taxon>
        <taxon>Pseudomonadati</taxon>
        <taxon>Pseudomonadota</taxon>
        <taxon>Gammaproteobacteria</taxon>
        <taxon>Lysobacterales</taxon>
        <taxon>Rhodanobacteraceae</taxon>
        <taxon>Dyella</taxon>
    </lineage>
</organism>
<dbReference type="EMBL" id="JADIKF010000038">
    <property type="protein sequence ID" value="MBM7129400.1"/>
    <property type="molecule type" value="Genomic_DNA"/>
</dbReference>
<dbReference type="Proteomes" id="UP001430193">
    <property type="component" value="Unassembled WGS sequence"/>
</dbReference>
<dbReference type="InterPro" id="IPR000157">
    <property type="entry name" value="TIR_dom"/>
</dbReference>
<feature type="domain" description="TIR" evidence="1">
    <location>
        <begin position="2"/>
        <end position="136"/>
    </location>
</feature>
<protein>
    <submittedName>
        <fullName evidence="2">Toll/interleukin-1 receptor domain-containing protein</fullName>
    </submittedName>
</protein>
<proteinExistence type="predicted"/>
<dbReference type="SMART" id="SM00255">
    <property type="entry name" value="TIR"/>
    <property type="match status" value="1"/>
</dbReference>
<evidence type="ECO:0000313" key="3">
    <source>
        <dbReference type="Proteomes" id="UP001430193"/>
    </source>
</evidence>
<gene>
    <name evidence="2" type="ORF">ISS99_07675</name>
</gene>
<dbReference type="SUPFAM" id="SSF46785">
    <property type="entry name" value="Winged helix' DNA-binding domain"/>
    <property type="match status" value="1"/>
</dbReference>
<dbReference type="Gene3D" id="3.40.50.10140">
    <property type="entry name" value="Toll/interleukin-1 receptor homology (TIR) domain"/>
    <property type="match status" value="1"/>
</dbReference>
<accession>A0ABS2KEW4</accession>
<dbReference type="InterPro" id="IPR035897">
    <property type="entry name" value="Toll_tir_struct_dom_sf"/>
</dbReference>